<dbReference type="InterPro" id="IPR009003">
    <property type="entry name" value="Peptidase_S1_PA"/>
</dbReference>
<sequence>MSCPRQFLSKRASMRYRQEPVRSNPPSPRLPPKRVPMKKLATPIIAALLLATPAHAIVGGGTPQADGVARAVVTIVGSRGNFCTGSLIAPKLVLTVAHCVQPGADYKIVDRGTDGQPQLLNVRTVAIHPNFNMQAMQAHRATADVALLQLEIPLKGKSAVPVGMPNIPIQVGSRFVIAGIGVTVRGDGKSGGATRVAGLVATGQPGTLQIRLVDPVTNGVRDGIGACTGDSGGPVFEDKPNGAMLVGLISWSTGPNGAAGCGGLTGVTPLTLYRDWILQTARSWGAAL</sequence>
<dbReference type="GO" id="GO:0004252">
    <property type="term" value="F:serine-type endopeptidase activity"/>
    <property type="evidence" value="ECO:0007669"/>
    <property type="project" value="InterPro"/>
</dbReference>
<dbReference type="InParanoid" id="Q89VT2"/>
<dbReference type="OrthoDB" id="267336at2"/>
<dbReference type="Gene3D" id="2.40.10.10">
    <property type="entry name" value="Trypsin-like serine proteases"/>
    <property type="match status" value="1"/>
</dbReference>
<dbReference type="SUPFAM" id="SSF50494">
    <property type="entry name" value="Trypsin-like serine proteases"/>
    <property type="match status" value="1"/>
</dbReference>
<feature type="region of interest" description="Disordered" evidence="2">
    <location>
        <begin position="14"/>
        <end position="35"/>
    </location>
</feature>
<dbReference type="STRING" id="224911.AAV28_01655"/>
<dbReference type="EMBL" id="BA000040">
    <property type="protein sequence ID" value="BAC46228.1"/>
    <property type="molecule type" value="Genomic_DNA"/>
</dbReference>
<dbReference type="PANTHER" id="PTHR24253">
    <property type="entry name" value="TRANSMEMBRANE PROTEASE SERINE"/>
    <property type="match status" value="1"/>
</dbReference>
<protein>
    <submittedName>
        <fullName evidence="4">Blr0963 protein</fullName>
    </submittedName>
</protein>
<dbReference type="InterPro" id="IPR001254">
    <property type="entry name" value="Trypsin_dom"/>
</dbReference>
<dbReference type="HOGENOM" id="CLU_079867_0_0_5"/>
<gene>
    <name evidence="4" type="ordered locus">blr0963</name>
</gene>
<dbReference type="InterPro" id="IPR043504">
    <property type="entry name" value="Peptidase_S1_PA_chymotrypsin"/>
</dbReference>
<dbReference type="GO" id="GO:0006508">
    <property type="term" value="P:proteolysis"/>
    <property type="evidence" value="ECO:0007669"/>
    <property type="project" value="InterPro"/>
</dbReference>
<dbReference type="PROSITE" id="PS50240">
    <property type="entry name" value="TRYPSIN_DOM"/>
    <property type="match status" value="1"/>
</dbReference>
<evidence type="ECO:0000256" key="1">
    <source>
        <dbReference type="ARBA" id="ARBA00023157"/>
    </source>
</evidence>
<dbReference type="InterPro" id="IPR001314">
    <property type="entry name" value="Peptidase_S1A"/>
</dbReference>
<dbReference type="KEGG" id="bja:blr0963"/>
<dbReference type="eggNOG" id="COG5640">
    <property type="taxonomic scope" value="Bacteria"/>
</dbReference>
<evidence type="ECO:0000256" key="2">
    <source>
        <dbReference type="SAM" id="MobiDB-lite"/>
    </source>
</evidence>
<organism evidence="4 5">
    <name type="scientific">Bradyrhizobium diazoefficiens (strain JCM 10833 / BCRC 13528 / IAM 13628 / NBRC 14792 / USDA 110)</name>
    <dbReference type="NCBI Taxonomy" id="224911"/>
    <lineage>
        <taxon>Bacteria</taxon>
        <taxon>Pseudomonadati</taxon>
        <taxon>Pseudomonadota</taxon>
        <taxon>Alphaproteobacteria</taxon>
        <taxon>Hyphomicrobiales</taxon>
        <taxon>Nitrobacteraceae</taxon>
        <taxon>Bradyrhizobium</taxon>
    </lineage>
</organism>
<dbReference type="AlphaFoldDB" id="Q89VT2"/>
<dbReference type="PATRIC" id="fig|224911.5.peg.985"/>
<evidence type="ECO:0000259" key="3">
    <source>
        <dbReference type="PROSITE" id="PS50240"/>
    </source>
</evidence>
<dbReference type="Pfam" id="PF00089">
    <property type="entry name" value="Trypsin"/>
    <property type="match status" value="1"/>
</dbReference>
<dbReference type="Proteomes" id="UP000002526">
    <property type="component" value="Chromosome"/>
</dbReference>
<dbReference type="PROSITE" id="PS00135">
    <property type="entry name" value="TRYPSIN_SER"/>
    <property type="match status" value="1"/>
</dbReference>
<keyword evidence="5" id="KW-1185">Reference proteome</keyword>
<dbReference type="PRINTS" id="PR00722">
    <property type="entry name" value="CHYMOTRYPSIN"/>
</dbReference>
<reference evidence="5" key="1">
    <citation type="journal article" date="2002" name="DNA Res.">
        <title>Complete genomic sequence of nitrogen-fixing symbiotic bacterium Bradyrhizobium japonicum USDA110.</title>
        <authorList>
            <person name="Kaneko T."/>
            <person name="Nakamura Y."/>
            <person name="Sato S."/>
            <person name="Minamisawa K."/>
            <person name="Uchiumi T."/>
            <person name="Sasamoto S."/>
            <person name="Watanabe A."/>
            <person name="Idesawa K."/>
            <person name="Iriguchi M."/>
            <person name="Kawashima K."/>
            <person name="Kohara M."/>
            <person name="Matsumoto M."/>
            <person name="Shimpo S."/>
            <person name="Tsuruoka H."/>
            <person name="Wada T."/>
            <person name="Yamada M."/>
            <person name="Tabata S."/>
        </authorList>
    </citation>
    <scope>NUCLEOTIDE SEQUENCE [LARGE SCALE GENOMIC DNA]</scope>
    <source>
        <strain evidence="5">JCM 10833 / BCRC 13528 / IAM 13628 / NBRC 14792 / USDA 110</strain>
    </source>
</reference>
<dbReference type="SMART" id="SM00020">
    <property type="entry name" value="Tryp_SPc"/>
    <property type="match status" value="1"/>
</dbReference>
<dbReference type="InterPro" id="IPR033116">
    <property type="entry name" value="TRYPSIN_SER"/>
</dbReference>
<evidence type="ECO:0000313" key="5">
    <source>
        <dbReference type="Proteomes" id="UP000002526"/>
    </source>
</evidence>
<evidence type="ECO:0000313" key="4">
    <source>
        <dbReference type="EMBL" id="BAC46228.1"/>
    </source>
</evidence>
<name>Q89VT2_BRADU</name>
<dbReference type="EnsemblBacteria" id="BAC46228">
    <property type="protein sequence ID" value="BAC46228"/>
    <property type="gene ID" value="BAC46228"/>
</dbReference>
<dbReference type="PANTHER" id="PTHR24253:SF153">
    <property type="entry name" value="SERINE PROTEASE HEPSIN"/>
    <property type="match status" value="1"/>
</dbReference>
<proteinExistence type="predicted"/>
<feature type="domain" description="Peptidase S1" evidence="3">
    <location>
        <begin position="57"/>
        <end position="282"/>
    </location>
</feature>
<keyword evidence="1" id="KW-1015">Disulfide bond</keyword>
<accession>Q89VT2</accession>
<dbReference type="PhylomeDB" id="Q89VT2"/>